<comment type="subunit">
    <text evidence="3">Homodimer.</text>
</comment>
<dbReference type="OrthoDB" id="9804020at2"/>
<keyword evidence="9" id="KW-1185">Reference proteome</keyword>
<evidence type="ECO:0000256" key="6">
    <source>
        <dbReference type="ARBA" id="ARBA00022898"/>
    </source>
</evidence>
<keyword evidence="5" id="KW-0808">Transferase</keyword>
<comment type="cofactor">
    <cofactor evidence="1">
        <name>pyridoxal 5'-phosphate</name>
        <dbReference type="ChEBI" id="CHEBI:597326"/>
    </cofactor>
</comment>
<evidence type="ECO:0000259" key="7">
    <source>
        <dbReference type="Pfam" id="PF00155"/>
    </source>
</evidence>
<keyword evidence="4 8" id="KW-0032">Aminotransferase</keyword>
<evidence type="ECO:0000256" key="4">
    <source>
        <dbReference type="ARBA" id="ARBA00022576"/>
    </source>
</evidence>
<dbReference type="FunFam" id="3.90.1150.10:FF:000166">
    <property type="entry name" value="Kynurenine/alpha-aminoadipate aminotransferase, mitochondrial"/>
    <property type="match status" value="1"/>
</dbReference>
<dbReference type="EMBL" id="CBTK010000302">
    <property type="protein sequence ID" value="CDH47459.1"/>
    <property type="molecule type" value="Genomic_DNA"/>
</dbReference>
<dbReference type="FunFam" id="3.40.640.10:FF:000053">
    <property type="entry name" value="Aminotransferase, class I"/>
    <property type="match status" value="1"/>
</dbReference>
<dbReference type="PANTHER" id="PTHR42790">
    <property type="entry name" value="AMINOTRANSFERASE"/>
    <property type="match status" value="1"/>
</dbReference>
<proteinExistence type="inferred from homology"/>
<dbReference type="Proteomes" id="UP000019184">
    <property type="component" value="Unassembled WGS sequence"/>
</dbReference>
<dbReference type="InterPro" id="IPR004839">
    <property type="entry name" value="Aminotransferase_I/II_large"/>
</dbReference>
<gene>
    <name evidence="8" type="ORF">BN874_830012</name>
</gene>
<dbReference type="InterPro" id="IPR015424">
    <property type="entry name" value="PyrdxlP-dep_Trfase"/>
</dbReference>
<dbReference type="GO" id="GO:0008483">
    <property type="term" value="F:transaminase activity"/>
    <property type="evidence" value="ECO:0007669"/>
    <property type="project" value="UniProtKB-KW"/>
</dbReference>
<evidence type="ECO:0000256" key="1">
    <source>
        <dbReference type="ARBA" id="ARBA00001933"/>
    </source>
</evidence>
<dbReference type="Gene3D" id="3.40.640.10">
    <property type="entry name" value="Type I PLP-dependent aspartate aminotransferase-like (Major domain)"/>
    <property type="match status" value="1"/>
</dbReference>
<accession>A0A7U7GFQ2</accession>
<feature type="domain" description="Aminotransferase class I/classII large" evidence="7">
    <location>
        <begin position="47"/>
        <end position="375"/>
    </location>
</feature>
<evidence type="ECO:0000256" key="5">
    <source>
        <dbReference type="ARBA" id="ARBA00022679"/>
    </source>
</evidence>
<comment type="similarity">
    <text evidence="2">Belongs to the class-I pyridoxal-phosphate-dependent aminotransferase family.</text>
</comment>
<dbReference type="InterPro" id="IPR050859">
    <property type="entry name" value="Class-I_PLP-dep_aminotransf"/>
</dbReference>
<dbReference type="SUPFAM" id="SSF53383">
    <property type="entry name" value="PLP-dependent transferases"/>
    <property type="match status" value="1"/>
</dbReference>
<reference evidence="8 9" key="1">
    <citation type="journal article" date="2014" name="ISME J.">
        <title>Candidatus Competibacter-lineage genomes retrieved from metagenomes reveal functional metabolic diversity.</title>
        <authorList>
            <person name="McIlroy S.J."/>
            <person name="Albertsen M."/>
            <person name="Andresen E.K."/>
            <person name="Saunders A.M."/>
            <person name="Kristiansen R."/>
            <person name="Stokholm-Bjerregaard M."/>
            <person name="Nielsen K.L."/>
            <person name="Nielsen P.H."/>
        </authorList>
    </citation>
    <scope>NUCLEOTIDE SEQUENCE [LARGE SCALE GENOMIC DNA]</scope>
    <source>
        <strain evidence="8 9">Run_B_J11</strain>
    </source>
</reference>
<dbReference type="Gene3D" id="3.90.1150.10">
    <property type="entry name" value="Aspartate Aminotransferase, domain 1"/>
    <property type="match status" value="1"/>
</dbReference>
<evidence type="ECO:0000256" key="3">
    <source>
        <dbReference type="ARBA" id="ARBA00011738"/>
    </source>
</evidence>
<organism evidence="8 9">
    <name type="scientific">Candidatus Contendobacter odensis Run_B_J11</name>
    <dbReference type="NCBI Taxonomy" id="1400861"/>
    <lineage>
        <taxon>Bacteria</taxon>
        <taxon>Pseudomonadati</taxon>
        <taxon>Pseudomonadota</taxon>
        <taxon>Gammaproteobacteria</taxon>
        <taxon>Candidatus Competibacteraceae</taxon>
        <taxon>Candidatus Contendibacter</taxon>
    </lineage>
</organism>
<dbReference type="PANTHER" id="PTHR42790:SF19">
    <property type="entry name" value="KYNURENINE_ALPHA-AMINOADIPATE AMINOTRANSFERASE, MITOCHONDRIAL"/>
    <property type="match status" value="1"/>
</dbReference>
<dbReference type="GO" id="GO:0030170">
    <property type="term" value="F:pyridoxal phosphate binding"/>
    <property type="evidence" value="ECO:0007669"/>
    <property type="project" value="InterPro"/>
</dbReference>
<dbReference type="InterPro" id="IPR015422">
    <property type="entry name" value="PyrdxlP-dep_Trfase_small"/>
</dbReference>
<dbReference type="RefSeq" id="WP_051498136.1">
    <property type="nucleotide sequence ID" value="NZ_CBTK010000302.1"/>
</dbReference>
<name>A0A7U7GFQ2_9GAMM</name>
<keyword evidence="6" id="KW-0663">Pyridoxal phosphate</keyword>
<protein>
    <submittedName>
        <fullName evidence="8">Aminotransferase, class I</fullName>
    </submittedName>
</protein>
<dbReference type="InterPro" id="IPR015421">
    <property type="entry name" value="PyrdxlP-dep_Trfase_major"/>
</dbReference>
<dbReference type="Pfam" id="PF00155">
    <property type="entry name" value="Aminotran_1_2"/>
    <property type="match status" value="1"/>
</dbReference>
<evidence type="ECO:0000313" key="8">
    <source>
        <dbReference type="EMBL" id="CDH47459.1"/>
    </source>
</evidence>
<evidence type="ECO:0000256" key="2">
    <source>
        <dbReference type="ARBA" id="ARBA00007441"/>
    </source>
</evidence>
<sequence>MFSERIDRLTSSLIRELLALTQKPDIISFAGGLPAREAMPPLNLADVPPDLSQYGATDGEPELRTAIAAQLRELGLRCRPEQVLVTTGSQQGIDLVSKLYIDPGTPVAVETPSYLAALQSFRLFGARFEELPLTANGIDPEQLRLLIHRHRPAFVYLIPTFQNPAGVCYDESTRAAVAAVLRETGIPLLEDEPYRELVYEPVDRSPLCARLGEGDTWMYMGTFSKTGVPGLRIGYIAASENVHPHLVRLKQSTDLHTNRIGQWWCAQFVNSPDYSAHLERLRAFYRERRDAMEAALTRHLGELAEWTMPNGGLFFWVRLKGGGDTRALLVRALERKVAFMPGEAFFANPNAQHGAFMRLNFSHATPDQLDRGLAVLAEVIQEQQGILKMETGAGVVEI</sequence>
<evidence type="ECO:0000313" key="9">
    <source>
        <dbReference type="Proteomes" id="UP000019184"/>
    </source>
</evidence>
<comment type="caution">
    <text evidence="8">The sequence shown here is derived from an EMBL/GenBank/DDBJ whole genome shotgun (WGS) entry which is preliminary data.</text>
</comment>
<dbReference type="GO" id="GO:1901605">
    <property type="term" value="P:alpha-amino acid metabolic process"/>
    <property type="evidence" value="ECO:0007669"/>
    <property type="project" value="TreeGrafter"/>
</dbReference>
<dbReference type="CDD" id="cd00609">
    <property type="entry name" value="AAT_like"/>
    <property type="match status" value="1"/>
</dbReference>
<dbReference type="AlphaFoldDB" id="A0A7U7GFQ2"/>